<sequence length="462" mass="49604">MLRPSGFAAFFVLWCGQFLSVIGTRMTNFAISIWVWDATGSTTEFALTMFFAFAGTVIFSPVAGTFIDRWNRKLTMLLSDLGSGLATVTMVVLFATDSTAMWHLYLINFVSGSFMAFQVPVFQATITTMLAKANYTRGNAMMFAVRSTPELFAPLVAAMLLTVASLETVLLIDLVTFLFAVGTVMLVTLPPTPKAPEGEQRPKFWQDCLTGFRYILRNKSLRNVELFLIGINVLASVGYLLLRPMALARTGDDAGSLALVLATGAIGGVAGALLIGVLKSPKDKMVRVLWATVAFSLVGRVLYGVTDMILFLGVALIVVHLCIPIIDGYTNTVWQEKVEPHMQGRVFAARQFVEEMSIPIATVMAGPLIESVITPWMTPGSGGAESLGWLVGTGQAGAIGLMFVVIGVLGTALAVAAFLSPSVRRVETLLPDQDTEPPAEASTVPTDVDTDEDAAVPAGVRR</sequence>
<feature type="transmembrane region" description="Helical" evidence="7">
    <location>
        <begin position="47"/>
        <end position="67"/>
    </location>
</feature>
<dbReference type="GO" id="GO:0022857">
    <property type="term" value="F:transmembrane transporter activity"/>
    <property type="evidence" value="ECO:0007669"/>
    <property type="project" value="InterPro"/>
</dbReference>
<evidence type="ECO:0000313" key="10">
    <source>
        <dbReference type="Proteomes" id="UP000185696"/>
    </source>
</evidence>
<dbReference type="GO" id="GO:0005886">
    <property type="term" value="C:plasma membrane"/>
    <property type="evidence" value="ECO:0007669"/>
    <property type="project" value="UniProtKB-SubCell"/>
</dbReference>
<protein>
    <submittedName>
        <fullName evidence="9">MFS transporter</fullName>
    </submittedName>
</protein>
<dbReference type="EMBL" id="MSIF01000016">
    <property type="protein sequence ID" value="OLF07374.1"/>
    <property type="molecule type" value="Genomic_DNA"/>
</dbReference>
<feature type="transmembrane region" description="Helical" evidence="7">
    <location>
        <begin position="358"/>
        <end position="378"/>
    </location>
</feature>
<evidence type="ECO:0000256" key="5">
    <source>
        <dbReference type="ARBA" id="ARBA00023136"/>
    </source>
</evidence>
<accession>A0A7Z1AW05</accession>
<dbReference type="InterPro" id="IPR036259">
    <property type="entry name" value="MFS_trans_sf"/>
</dbReference>
<reference evidence="9 10" key="1">
    <citation type="submission" date="2016-12" db="EMBL/GenBank/DDBJ databases">
        <title>The draft genome sequence of Actinophytocola xinjiangensis.</title>
        <authorList>
            <person name="Wang W."/>
            <person name="Yuan L."/>
        </authorList>
    </citation>
    <scope>NUCLEOTIDE SEQUENCE [LARGE SCALE GENOMIC DNA]</scope>
    <source>
        <strain evidence="9 10">CGMCC 4.4663</strain>
    </source>
</reference>
<feature type="transmembrane region" description="Helical" evidence="7">
    <location>
        <begin position="74"/>
        <end position="96"/>
    </location>
</feature>
<dbReference type="AlphaFoldDB" id="A0A7Z1AW05"/>
<dbReference type="RefSeq" id="WP_075135966.1">
    <property type="nucleotide sequence ID" value="NZ_MSIF01000016.1"/>
</dbReference>
<dbReference type="InterPro" id="IPR020846">
    <property type="entry name" value="MFS_dom"/>
</dbReference>
<feature type="domain" description="Major facilitator superfamily (MFS) profile" evidence="8">
    <location>
        <begin position="9"/>
        <end position="424"/>
    </location>
</feature>
<dbReference type="Gene3D" id="1.20.1250.20">
    <property type="entry name" value="MFS general substrate transporter like domains"/>
    <property type="match status" value="1"/>
</dbReference>
<evidence type="ECO:0000256" key="4">
    <source>
        <dbReference type="ARBA" id="ARBA00022989"/>
    </source>
</evidence>
<feature type="transmembrane region" description="Helical" evidence="7">
    <location>
        <begin position="143"/>
        <end position="163"/>
    </location>
</feature>
<proteinExistence type="predicted"/>
<evidence type="ECO:0000256" key="6">
    <source>
        <dbReference type="SAM" id="MobiDB-lite"/>
    </source>
</evidence>
<evidence type="ECO:0000313" key="9">
    <source>
        <dbReference type="EMBL" id="OLF07374.1"/>
    </source>
</evidence>
<comment type="caution">
    <text evidence="9">The sequence shown here is derived from an EMBL/GenBank/DDBJ whole genome shotgun (WGS) entry which is preliminary data.</text>
</comment>
<keyword evidence="4 7" id="KW-1133">Transmembrane helix</keyword>
<feature type="transmembrane region" description="Helical" evidence="7">
    <location>
        <begin position="223"/>
        <end position="242"/>
    </location>
</feature>
<feature type="transmembrane region" description="Helical" evidence="7">
    <location>
        <begin position="309"/>
        <end position="329"/>
    </location>
</feature>
<keyword evidence="5 7" id="KW-0472">Membrane</keyword>
<dbReference type="PROSITE" id="PS50850">
    <property type="entry name" value="MFS"/>
    <property type="match status" value="1"/>
</dbReference>
<name>A0A7Z1AW05_9PSEU</name>
<feature type="region of interest" description="Disordered" evidence="6">
    <location>
        <begin position="429"/>
        <end position="462"/>
    </location>
</feature>
<gene>
    <name evidence="9" type="ORF">BLA60_27815</name>
</gene>
<evidence type="ECO:0000256" key="2">
    <source>
        <dbReference type="ARBA" id="ARBA00022475"/>
    </source>
</evidence>
<keyword evidence="10" id="KW-1185">Reference proteome</keyword>
<dbReference type="SUPFAM" id="SSF103473">
    <property type="entry name" value="MFS general substrate transporter"/>
    <property type="match status" value="1"/>
</dbReference>
<evidence type="ECO:0000256" key="3">
    <source>
        <dbReference type="ARBA" id="ARBA00022692"/>
    </source>
</evidence>
<evidence type="ECO:0000259" key="8">
    <source>
        <dbReference type="PROSITE" id="PS50850"/>
    </source>
</evidence>
<feature type="transmembrane region" description="Helical" evidence="7">
    <location>
        <begin position="285"/>
        <end position="303"/>
    </location>
</feature>
<organism evidence="9 10">
    <name type="scientific">Actinophytocola xinjiangensis</name>
    <dbReference type="NCBI Taxonomy" id="485602"/>
    <lineage>
        <taxon>Bacteria</taxon>
        <taxon>Bacillati</taxon>
        <taxon>Actinomycetota</taxon>
        <taxon>Actinomycetes</taxon>
        <taxon>Pseudonocardiales</taxon>
        <taxon>Pseudonocardiaceae</taxon>
    </lineage>
</organism>
<feature type="transmembrane region" description="Helical" evidence="7">
    <location>
        <begin position="254"/>
        <end position="278"/>
    </location>
</feature>
<keyword evidence="2" id="KW-1003">Cell membrane</keyword>
<dbReference type="PANTHER" id="PTHR23513">
    <property type="entry name" value="INTEGRAL MEMBRANE EFFLUX PROTEIN-RELATED"/>
    <property type="match status" value="1"/>
</dbReference>
<feature type="transmembrane region" description="Helical" evidence="7">
    <location>
        <begin position="169"/>
        <end position="189"/>
    </location>
</feature>
<comment type="subcellular location">
    <subcellularLocation>
        <location evidence="1">Cell membrane</location>
        <topology evidence="1">Multi-pass membrane protein</topology>
    </subcellularLocation>
</comment>
<dbReference type="PANTHER" id="PTHR23513:SF11">
    <property type="entry name" value="STAPHYLOFERRIN A TRANSPORTER"/>
    <property type="match status" value="1"/>
</dbReference>
<dbReference type="Pfam" id="PF07690">
    <property type="entry name" value="MFS_1"/>
    <property type="match status" value="1"/>
</dbReference>
<dbReference type="Proteomes" id="UP000185696">
    <property type="component" value="Unassembled WGS sequence"/>
</dbReference>
<dbReference type="InterPro" id="IPR011701">
    <property type="entry name" value="MFS"/>
</dbReference>
<feature type="transmembrane region" description="Helical" evidence="7">
    <location>
        <begin position="102"/>
        <end position="122"/>
    </location>
</feature>
<keyword evidence="3 7" id="KW-0812">Transmembrane</keyword>
<feature type="transmembrane region" description="Helical" evidence="7">
    <location>
        <begin position="398"/>
        <end position="419"/>
    </location>
</feature>
<evidence type="ECO:0000256" key="1">
    <source>
        <dbReference type="ARBA" id="ARBA00004651"/>
    </source>
</evidence>
<evidence type="ECO:0000256" key="7">
    <source>
        <dbReference type="SAM" id="Phobius"/>
    </source>
</evidence>
<dbReference type="CDD" id="cd06173">
    <property type="entry name" value="MFS_MefA_like"/>
    <property type="match status" value="1"/>
</dbReference>